<dbReference type="AlphaFoldDB" id="A0A7Y9NRD3"/>
<protein>
    <recommendedName>
        <fullName evidence="3">Terminase</fullName>
    </recommendedName>
</protein>
<dbReference type="Proteomes" id="UP000534186">
    <property type="component" value="Unassembled WGS sequence"/>
</dbReference>
<proteinExistence type="predicted"/>
<dbReference type="EMBL" id="JACCCV010000002">
    <property type="protein sequence ID" value="NYF53558.1"/>
    <property type="molecule type" value="Genomic_DNA"/>
</dbReference>
<name>A0A7Y9NRD3_9BACT</name>
<accession>A0A7Y9NRD3</accession>
<comment type="caution">
    <text evidence="1">The sequence shown here is derived from an EMBL/GenBank/DDBJ whole genome shotgun (WGS) entry which is preliminary data.</text>
</comment>
<evidence type="ECO:0000313" key="1">
    <source>
        <dbReference type="EMBL" id="NYF53558.1"/>
    </source>
</evidence>
<organism evidence="1 2">
    <name type="scientific">Tunturiibacter lichenicola</name>
    <dbReference type="NCBI Taxonomy" id="2051959"/>
    <lineage>
        <taxon>Bacteria</taxon>
        <taxon>Pseudomonadati</taxon>
        <taxon>Acidobacteriota</taxon>
        <taxon>Terriglobia</taxon>
        <taxon>Terriglobales</taxon>
        <taxon>Acidobacteriaceae</taxon>
        <taxon>Tunturiibacter</taxon>
    </lineage>
</organism>
<evidence type="ECO:0000313" key="2">
    <source>
        <dbReference type="Proteomes" id="UP000534186"/>
    </source>
</evidence>
<gene>
    <name evidence="1" type="ORF">HDF12_003957</name>
</gene>
<sequence>MSTNLAVSDFDFVMQHSLMAFTEYTFRELFPQTHFSDSPHLSILAAKLEQCASGKCKRLIICLPPRSLKSIMTNVAFPAWLLGKRPHLQLICASYGQSLADKHARDTRTIMSSADYRRAFPTRLPPQKLAVDDFHTTQGGFRMATSVGGVLTGRGADFIIIDDPIKPRDTFSETLRKYVNDWYDNTLVSRLNNKQDGVIIVVMQRLHQDDLVGHLLEVGEWDVLCFPAIAEEDEVHVGQTLFGEFHFERKAGEVLDAGRENRKTIEKIKHELGDYLFQS</sequence>
<reference evidence="1 2" key="1">
    <citation type="submission" date="2020-07" db="EMBL/GenBank/DDBJ databases">
        <title>Genomic Encyclopedia of Type Strains, Phase IV (KMG-V): Genome sequencing to study the core and pangenomes of soil and plant-associated prokaryotes.</title>
        <authorList>
            <person name="Whitman W."/>
        </authorList>
    </citation>
    <scope>NUCLEOTIDE SEQUENCE [LARGE SCALE GENOMIC DNA]</scope>
    <source>
        <strain evidence="1 2">M8UP30</strain>
    </source>
</reference>
<evidence type="ECO:0008006" key="3">
    <source>
        <dbReference type="Google" id="ProtNLM"/>
    </source>
</evidence>